<dbReference type="RefSeq" id="WP_310273169.1">
    <property type="nucleotide sequence ID" value="NZ_JAVDXU010000008.1"/>
</dbReference>
<dbReference type="PANTHER" id="PTHR43022:SF1">
    <property type="entry name" value="PROTEIN SMF"/>
    <property type="match status" value="1"/>
</dbReference>
<protein>
    <submittedName>
        <fullName evidence="3">DNA processing protein</fullName>
    </submittedName>
</protein>
<feature type="domain" description="Smf/DprA SLOG" evidence="2">
    <location>
        <begin position="80"/>
        <end position="288"/>
    </location>
</feature>
<comment type="similarity">
    <text evidence="1">Belongs to the DprA/Smf family.</text>
</comment>
<dbReference type="PANTHER" id="PTHR43022">
    <property type="entry name" value="PROTEIN SMF"/>
    <property type="match status" value="1"/>
</dbReference>
<dbReference type="SUPFAM" id="SSF102405">
    <property type="entry name" value="MCP/YpsA-like"/>
    <property type="match status" value="1"/>
</dbReference>
<gene>
    <name evidence="3" type="ORF">J2X20_005818</name>
</gene>
<dbReference type="Proteomes" id="UP001180453">
    <property type="component" value="Unassembled WGS sequence"/>
</dbReference>
<evidence type="ECO:0000313" key="3">
    <source>
        <dbReference type="EMBL" id="MDR7273133.1"/>
    </source>
</evidence>
<reference evidence="3 4" key="1">
    <citation type="submission" date="2023-07" db="EMBL/GenBank/DDBJ databases">
        <title>Sorghum-associated microbial communities from plants grown in Nebraska, USA.</title>
        <authorList>
            <person name="Schachtman D."/>
        </authorList>
    </citation>
    <scope>NUCLEOTIDE SEQUENCE [LARGE SCALE GENOMIC DNA]</scope>
    <source>
        <strain evidence="3 4">BE314</strain>
    </source>
</reference>
<proteinExistence type="inferred from homology"/>
<dbReference type="Pfam" id="PF02481">
    <property type="entry name" value="DNA_processg_A"/>
    <property type="match status" value="1"/>
</dbReference>
<name>A0ABU1YWM9_ROSSA</name>
<dbReference type="InterPro" id="IPR057666">
    <property type="entry name" value="DrpA_SLOG"/>
</dbReference>
<comment type="caution">
    <text evidence="3">The sequence shown here is derived from an EMBL/GenBank/DDBJ whole genome shotgun (WGS) entry which is preliminary data.</text>
</comment>
<accession>A0ABU1YWM9</accession>
<dbReference type="Gene3D" id="3.40.50.450">
    <property type="match status" value="1"/>
</dbReference>
<evidence type="ECO:0000256" key="1">
    <source>
        <dbReference type="ARBA" id="ARBA00006525"/>
    </source>
</evidence>
<organism evidence="3 4">
    <name type="scientific">Roseateles saccharophilus</name>
    <name type="common">Pseudomonas saccharophila</name>
    <dbReference type="NCBI Taxonomy" id="304"/>
    <lineage>
        <taxon>Bacteria</taxon>
        <taxon>Pseudomonadati</taxon>
        <taxon>Pseudomonadota</taxon>
        <taxon>Betaproteobacteria</taxon>
        <taxon>Burkholderiales</taxon>
        <taxon>Sphaerotilaceae</taxon>
        <taxon>Roseateles</taxon>
    </lineage>
</organism>
<dbReference type="InterPro" id="IPR003488">
    <property type="entry name" value="DprA"/>
</dbReference>
<dbReference type="EMBL" id="JAVDXU010000008">
    <property type="protein sequence ID" value="MDR7273133.1"/>
    <property type="molecule type" value="Genomic_DNA"/>
</dbReference>
<keyword evidence="4" id="KW-1185">Reference proteome</keyword>
<sequence length="311" mass="32423">MTEIARDAELSALGLALGKAGHLSDSALRDAFLKLRGTNADDQVESLLAIAGVIRPAVAGSLAATTNAIERGLASGVQAIPISSDRYPAALRGIVDAPPVIFIRGALEVLHRPPGIAIVGTRKATGHGLTIASRLATFFGNAGLTVVSGLAMGIDAAAHEGALLSASPTVAVLAHGLDKATPRANSHLADRILENGGAWISEHPFGATPKAEYFVLRNRIQVGLSAASIIVEGEERSGSSTQAEFCLRNRRLLLAVVPDSPSRVVTQSQLPMLLVNKRGAMAIRSRDDYEDSLAAVRRRIADLSITMGVVA</sequence>
<evidence type="ECO:0000313" key="4">
    <source>
        <dbReference type="Proteomes" id="UP001180453"/>
    </source>
</evidence>
<evidence type="ECO:0000259" key="2">
    <source>
        <dbReference type="Pfam" id="PF02481"/>
    </source>
</evidence>